<gene>
    <name evidence="6" type="primary">LOC111470019</name>
</gene>
<evidence type="ECO:0000256" key="1">
    <source>
        <dbReference type="ARBA" id="ARBA00022658"/>
    </source>
</evidence>
<dbReference type="OrthoDB" id="1626872at2759"/>
<dbReference type="GO" id="GO:0005085">
    <property type="term" value="F:guanyl-nucleotide exchange factor activity"/>
    <property type="evidence" value="ECO:0007669"/>
    <property type="project" value="UniProtKB-UniRule"/>
</dbReference>
<evidence type="ECO:0000256" key="2">
    <source>
        <dbReference type="PROSITE-ProRule" id="PRU00663"/>
    </source>
</evidence>
<dbReference type="PANTHER" id="PTHR33101">
    <property type="entry name" value="ROP GUANINE NUCLEOTIDE EXCHANGE FACTOR 1"/>
    <property type="match status" value="1"/>
</dbReference>
<dbReference type="FunFam" id="1.20.58.1310:FF:000002">
    <property type="entry name" value="Rop guanine nucleotide exchange factor 2"/>
    <property type="match status" value="1"/>
</dbReference>
<dbReference type="InterPro" id="IPR005512">
    <property type="entry name" value="PRONE_dom"/>
</dbReference>
<dbReference type="GeneID" id="111470019"/>
<protein>
    <submittedName>
        <fullName evidence="6">Rop guanine nucleotide exchange factor 7-like</fullName>
    </submittedName>
</protein>
<dbReference type="FunFam" id="1.20.58.2010:FF:000001">
    <property type="entry name" value="Rop guanine nucleotide exchange factor 14"/>
    <property type="match status" value="1"/>
</dbReference>
<dbReference type="Proteomes" id="UP000504608">
    <property type="component" value="Unplaced"/>
</dbReference>
<dbReference type="KEGG" id="cmax:111470019"/>
<feature type="compositionally biased region" description="Basic and acidic residues" evidence="3">
    <location>
        <begin position="125"/>
        <end position="135"/>
    </location>
</feature>
<name>A0A6J1I2R8_CUCMA</name>
<dbReference type="InterPro" id="IPR038937">
    <property type="entry name" value="RopGEF"/>
</dbReference>
<evidence type="ECO:0000256" key="3">
    <source>
        <dbReference type="SAM" id="MobiDB-lite"/>
    </source>
</evidence>
<evidence type="ECO:0000313" key="5">
    <source>
        <dbReference type="Proteomes" id="UP000504608"/>
    </source>
</evidence>
<dbReference type="PANTHER" id="PTHR33101:SF14">
    <property type="entry name" value="ROP GUANINE NUCLEOTIDE EXCHANGE FACTOR 7"/>
    <property type="match status" value="1"/>
</dbReference>
<evidence type="ECO:0000259" key="4">
    <source>
        <dbReference type="PROSITE" id="PS51334"/>
    </source>
</evidence>
<dbReference type="AlphaFoldDB" id="A0A6J1I2R8"/>
<feature type="compositionally biased region" description="Low complexity" evidence="3">
    <location>
        <begin position="110"/>
        <end position="122"/>
    </location>
</feature>
<evidence type="ECO:0000313" key="6">
    <source>
        <dbReference type="RefSeq" id="XP_022971231.1"/>
    </source>
</evidence>
<reference evidence="6" key="1">
    <citation type="submission" date="2025-08" db="UniProtKB">
        <authorList>
            <consortium name="RefSeq"/>
        </authorList>
    </citation>
    <scope>IDENTIFICATION</scope>
    <source>
        <tissue evidence="6">Young leaves</tissue>
    </source>
</reference>
<dbReference type="Pfam" id="PF03759">
    <property type="entry name" value="PRONE"/>
    <property type="match status" value="1"/>
</dbReference>
<proteinExistence type="predicted"/>
<feature type="domain" description="PRONE" evidence="4">
    <location>
        <begin position="166"/>
        <end position="534"/>
    </location>
</feature>
<dbReference type="Gene3D" id="1.20.58.2010">
    <property type="entry name" value="PRONE domain, subdomain 1"/>
    <property type="match status" value="2"/>
</dbReference>
<dbReference type="FunFam" id="1.20.58.2010:FF:000003">
    <property type="entry name" value="Rop guanine nucleotide exchange factor 14"/>
    <property type="match status" value="1"/>
</dbReference>
<accession>A0A6J1I2R8</accession>
<keyword evidence="5" id="KW-1185">Reference proteome</keyword>
<feature type="region of interest" description="Disordered" evidence="3">
    <location>
        <begin position="107"/>
        <end position="147"/>
    </location>
</feature>
<sequence>MDLIFTHQEEREPVPITNHSLNRISSDRFNPFLTLSYWVSKSAQKLRHRARFSTGFCCGGMEYKGMVVNNSTFCSSPVFLEEVAIETGEKCDGFGDALKVFDEKSGVGESSLSDSSPDLLSSEATGHEGQSHEEEPSSSSSSSSTLMGWPLHRTAAEERNFDDRQLETQVSPVSETEMMKERFAKLLLGEDMSGCGNGVSTALAISNAITNLCASLFGQLWRLQPLAPHKKAMWQREMELLLSVTNHIVQLIPISQTFPDGTKLEIMTSRPRSDLYVSLPALRKLDRMLLDILDSFVDSEFWYVDQGILAADTDRSSSRQEDKWWLPIPRVPSGSGLSEAARRQLQHKRDSTNQILKAVMAINSLTLADMDVPASYLEALPKNGRGSLGEEIYRYISSDEFSPVYVLECVDISSEHQAVEIANRVEAAMYAWRNSSRSTSKSSWEMLKELVVDAEKSQVFAERAESVLFCLKQQFPNLPQTSLDMSKIQFNKDVGKAILESYSRVLESLAFNIVARIDDLVYVDDLTKHSDQIPGISQLGVSGRIQFPVPFSSSPFTKLSFSAVDLVTLPKGGTRSPIHKDMVQQPEKCK</sequence>
<dbReference type="RefSeq" id="XP_022971231.1">
    <property type="nucleotide sequence ID" value="XM_023115463.1"/>
</dbReference>
<organism evidence="5 6">
    <name type="scientific">Cucurbita maxima</name>
    <name type="common">Pumpkin</name>
    <name type="synonym">Winter squash</name>
    <dbReference type="NCBI Taxonomy" id="3661"/>
    <lineage>
        <taxon>Eukaryota</taxon>
        <taxon>Viridiplantae</taxon>
        <taxon>Streptophyta</taxon>
        <taxon>Embryophyta</taxon>
        <taxon>Tracheophyta</taxon>
        <taxon>Spermatophyta</taxon>
        <taxon>Magnoliopsida</taxon>
        <taxon>eudicotyledons</taxon>
        <taxon>Gunneridae</taxon>
        <taxon>Pentapetalae</taxon>
        <taxon>rosids</taxon>
        <taxon>fabids</taxon>
        <taxon>Cucurbitales</taxon>
        <taxon>Cucurbitaceae</taxon>
        <taxon>Cucurbiteae</taxon>
        <taxon>Cucurbita</taxon>
    </lineage>
</organism>
<dbReference type="PROSITE" id="PS51334">
    <property type="entry name" value="PRONE"/>
    <property type="match status" value="1"/>
</dbReference>
<keyword evidence="1 2" id="KW-0344">Guanine-nucleotide releasing factor</keyword>